<dbReference type="InterPro" id="IPR015943">
    <property type="entry name" value="WD40/YVTN_repeat-like_dom_sf"/>
</dbReference>
<proteinExistence type="predicted"/>
<dbReference type="Proteomes" id="UP000770661">
    <property type="component" value="Unassembled WGS sequence"/>
</dbReference>
<dbReference type="PANTHER" id="PTHR22806">
    <property type="entry name" value="NUCLEOPORIN NUP37 P37 -RELATED"/>
    <property type="match status" value="1"/>
</dbReference>
<dbReference type="AlphaFoldDB" id="A0A8J5CL94"/>
<comment type="caution">
    <text evidence="2">The sequence shown here is derived from an EMBL/GenBank/DDBJ whole genome shotgun (WGS) entry which is preliminary data.</text>
</comment>
<dbReference type="SMART" id="SM00320">
    <property type="entry name" value="WD40"/>
    <property type="match status" value="5"/>
</dbReference>
<dbReference type="EMBL" id="JACEEZ010006681">
    <property type="protein sequence ID" value="KAG0724593.1"/>
    <property type="molecule type" value="Genomic_DNA"/>
</dbReference>
<dbReference type="PROSITE" id="PS50294">
    <property type="entry name" value="WD_REPEATS_REGION"/>
    <property type="match status" value="1"/>
</dbReference>
<keyword evidence="3" id="KW-1185">Reference proteome</keyword>
<accession>A0A8J5CL94</accession>
<dbReference type="PROSITE" id="PS50082">
    <property type="entry name" value="WD_REPEATS_2"/>
    <property type="match status" value="1"/>
</dbReference>
<name>A0A8J5CL94_CHIOP</name>
<dbReference type="OrthoDB" id="340259at2759"/>
<organism evidence="2 3">
    <name type="scientific">Chionoecetes opilio</name>
    <name type="common">Atlantic snow crab</name>
    <name type="synonym">Cancer opilio</name>
    <dbReference type="NCBI Taxonomy" id="41210"/>
    <lineage>
        <taxon>Eukaryota</taxon>
        <taxon>Metazoa</taxon>
        <taxon>Ecdysozoa</taxon>
        <taxon>Arthropoda</taxon>
        <taxon>Crustacea</taxon>
        <taxon>Multicrustacea</taxon>
        <taxon>Malacostraca</taxon>
        <taxon>Eumalacostraca</taxon>
        <taxon>Eucarida</taxon>
        <taxon>Decapoda</taxon>
        <taxon>Pleocyemata</taxon>
        <taxon>Brachyura</taxon>
        <taxon>Eubrachyura</taxon>
        <taxon>Majoidea</taxon>
        <taxon>Majidae</taxon>
        <taxon>Chionoecetes</taxon>
    </lineage>
</organism>
<keyword evidence="1" id="KW-0853">WD repeat</keyword>
<evidence type="ECO:0000313" key="2">
    <source>
        <dbReference type="EMBL" id="KAG0724593.1"/>
    </source>
</evidence>
<sequence>MEVNVAPALAIKVRSQVQCVEFSPFEWSGGLLAVGLPTSVAVFTVKLKDEGEGGDEYEQVWEWHACSQPVSLTWSPSSTLQAAPACLQVAVASADHKVREISSDLGESNVVQEILSHTDFVNSVTYSGDSGSLVASAGDDLTARVWDSASQTQISKFLLTSPGMVVRFHPDEPDLLMVAEKKGVLRVYSVSSGCSTLYLRCAGPLLGADWSIPEPALIVAAGAKGLTVWNVASLQPHSEVREVGLGDRVLEVQVCRSAVGLVATHSAPHTVRVSHLHSSKIPIAAHLKVVGGMSWHQSHPYLAVGSDREVLLWKIENI</sequence>
<dbReference type="InterPro" id="IPR001680">
    <property type="entry name" value="WD40_rpt"/>
</dbReference>
<dbReference type="InterPro" id="IPR036322">
    <property type="entry name" value="WD40_repeat_dom_sf"/>
</dbReference>
<feature type="repeat" description="WD" evidence="1">
    <location>
        <begin position="114"/>
        <end position="156"/>
    </location>
</feature>
<evidence type="ECO:0000256" key="1">
    <source>
        <dbReference type="PROSITE-ProRule" id="PRU00221"/>
    </source>
</evidence>
<reference evidence="2" key="1">
    <citation type="submission" date="2020-07" db="EMBL/GenBank/DDBJ databases">
        <title>The High-quality genome of the commercially important snow crab, Chionoecetes opilio.</title>
        <authorList>
            <person name="Jeong J.-H."/>
            <person name="Ryu S."/>
        </authorList>
    </citation>
    <scope>NUCLEOTIDE SEQUENCE</scope>
    <source>
        <strain evidence="2">MADBK_172401_WGS</strain>
        <tissue evidence="2">Digestive gland</tissue>
    </source>
</reference>
<dbReference type="GO" id="GO:0031080">
    <property type="term" value="C:nuclear pore outer ring"/>
    <property type="evidence" value="ECO:0007669"/>
    <property type="project" value="InterPro"/>
</dbReference>
<dbReference type="InterPro" id="IPR037626">
    <property type="entry name" value="NUP37"/>
</dbReference>
<gene>
    <name evidence="2" type="primary">Nup37</name>
    <name evidence="2" type="ORF">GWK47_040309</name>
</gene>
<dbReference type="Gene3D" id="2.130.10.10">
    <property type="entry name" value="YVTN repeat-like/Quinoprotein amine dehydrogenase"/>
    <property type="match status" value="1"/>
</dbReference>
<dbReference type="PANTHER" id="PTHR22806:SF0">
    <property type="entry name" value="NUCLEOPORIN NUP37"/>
    <property type="match status" value="1"/>
</dbReference>
<protein>
    <submittedName>
        <fullName evidence="2">Nucleoporin Nup37</fullName>
    </submittedName>
</protein>
<dbReference type="Pfam" id="PF00400">
    <property type="entry name" value="WD40"/>
    <property type="match status" value="2"/>
</dbReference>
<dbReference type="SUPFAM" id="SSF50978">
    <property type="entry name" value="WD40 repeat-like"/>
    <property type="match status" value="1"/>
</dbReference>
<evidence type="ECO:0000313" key="3">
    <source>
        <dbReference type="Proteomes" id="UP000770661"/>
    </source>
</evidence>